<gene>
    <name evidence="10" type="ORF">NQ314_020461</name>
</gene>
<accession>A0AAV8WLW6</accession>
<evidence type="ECO:0000256" key="5">
    <source>
        <dbReference type="ARBA" id="ARBA00022737"/>
    </source>
</evidence>
<evidence type="ECO:0000256" key="2">
    <source>
        <dbReference type="ARBA" id="ARBA00004245"/>
    </source>
</evidence>
<organism evidence="10 11">
    <name type="scientific">Rhamnusium bicolor</name>
    <dbReference type="NCBI Taxonomy" id="1586634"/>
    <lineage>
        <taxon>Eukaryota</taxon>
        <taxon>Metazoa</taxon>
        <taxon>Ecdysozoa</taxon>
        <taxon>Arthropoda</taxon>
        <taxon>Hexapoda</taxon>
        <taxon>Insecta</taxon>
        <taxon>Pterygota</taxon>
        <taxon>Neoptera</taxon>
        <taxon>Endopterygota</taxon>
        <taxon>Coleoptera</taxon>
        <taxon>Polyphaga</taxon>
        <taxon>Cucujiformia</taxon>
        <taxon>Chrysomeloidea</taxon>
        <taxon>Cerambycidae</taxon>
        <taxon>Lepturinae</taxon>
        <taxon>Rhagiini</taxon>
        <taxon>Rhamnusium</taxon>
    </lineage>
</organism>
<reference evidence="10" key="1">
    <citation type="journal article" date="2023" name="Insect Mol. Biol.">
        <title>Genome sequencing provides insights into the evolution of gene families encoding plant cell wall-degrading enzymes in longhorned beetles.</title>
        <authorList>
            <person name="Shin N.R."/>
            <person name="Okamura Y."/>
            <person name="Kirsch R."/>
            <person name="Pauchet Y."/>
        </authorList>
    </citation>
    <scope>NUCLEOTIDE SEQUENCE</scope>
    <source>
        <strain evidence="10">RBIC_L_NR</strain>
    </source>
</reference>
<protein>
    <submittedName>
        <fullName evidence="10">Uncharacterized protein</fullName>
    </submittedName>
</protein>
<keyword evidence="3" id="KW-0963">Cytoplasm</keyword>
<comment type="caution">
    <text evidence="10">The sequence shown here is derived from an EMBL/GenBank/DDBJ whole genome shotgun (WGS) entry which is preliminary data.</text>
</comment>
<evidence type="ECO:0000256" key="3">
    <source>
        <dbReference type="ARBA" id="ARBA00022490"/>
    </source>
</evidence>
<keyword evidence="7" id="KW-0206">Cytoskeleton</keyword>
<evidence type="ECO:0000256" key="7">
    <source>
        <dbReference type="ARBA" id="ARBA00023212"/>
    </source>
</evidence>
<keyword evidence="8" id="KW-0966">Cell projection</keyword>
<evidence type="ECO:0000256" key="8">
    <source>
        <dbReference type="ARBA" id="ARBA00023273"/>
    </source>
</evidence>
<name>A0AAV8WLW6_9CUCU</name>
<dbReference type="EMBL" id="JANEYF010005719">
    <property type="protein sequence ID" value="KAJ8927185.1"/>
    <property type="molecule type" value="Genomic_DNA"/>
</dbReference>
<dbReference type="GO" id="GO:0005929">
    <property type="term" value="C:cilium"/>
    <property type="evidence" value="ECO:0007669"/>
    <property type="project" value="UniProtKB-SubCell"/>
</dbReference>
<evidence type="ECO:0000256" key="1">
    <source>
        <dbReference type="ARBA" id="ARBA00004138"/>
    </source>
</evidence>
<dbReference type="PANTHER" id="PTHR14885">
    <property type="entry name" value="CILIA- AND FLAGELLA-ASSOCIATED PROTEIN 43-RELATED"/>
    <property type="match status" value="1"/>
</dbReference>
<keyword evidence="11" id="KW-1185">Reference proteome</keyword>
<dbReference type="GO" id="GO:0005856">
    <property type="term" value="C:cytoskeleton"/>
    <property type="evidence" value="ECO:0007669"/>
    <property type="project" value="UniProtKB-SubCell"/>
</dbReference>
<evidence type="ECO:0000256" key="4">
    <source>
        <dbReference type="ARBA" id="ARBA00022574"/>
    </source>
</evidence>
<feature type="region of interest" description="Disordered" evidence="9">
    <location>
        <begin position="191"/>
        <end position="214"/>
    </location>
</feature>
<proteinExistence type="predicted"/>
<evidence type="ECO:0000313" key="11">
    <source>
        <dbReference type="Proteomes" id="UP001162156"/>
    </source>
</evidence>
<evidence type="ECO:0000256" key="6">
    <source>
        <dbReference type="ARBA" id="ARBA00023054"/>
    </source>
</evidence>
<evidence type="ECO:0000256" key="9">
    <source>
        <dbReference type="SAM" id="MobiDB-lite"/>
    </source>
</evidence>
<feature type="compositionally biased region" description="Acidic residues" evidence="9">
    <location>
        <begin position="203"/>
        <end position="212"/>
    </location>
</feature>
<dbReference type="AlphaFoldDB" id="A0AAV8WLW6"/>
<sequence>MNWDQFLAKKPVPGINHPDDEKLFAEAKDTIGDYKLKEADDYKLPRHLRETTVKKYKQLMDARLKQHSMRHDFCVMVYKLRDEKYEVRQRLLNYRAKLLKIHEELPESLHKLGPNIPEIDMAEFPEEKIKPNIILPDEEIESAEIETQQKFITEPNADIEERELLPDRESFPTLNKNTFFSTISQDVIEDVKSSSESSSSSSSEEDEVDESASLDSRDFGIIRQDLNVCPKGCEQAIYNLTIDLRTKSYLVIGFAEKREKQREMNQVLCTVVLHMDQLSGFNPETVDITELLVFSRKRLTELYERVGVLQRETYEQRSKYDTYLKHGTRMRKDINYMTGKIKDLKRQIVDTMLERFGQVVDIYEIEAALIKRSFQKSQVNELEEVLLKKLVYDLRIKTTDIRGLFADELKLWMSKISKGQYDLAAIIKENTRRLELLRVINREKNDLVEIVTSQPRKREYLNKTEKAYKESLGGIQKLEDLIEDQCRQLCQLKSEIKILKTKGLPPRVPICHLDNKMKEVAYEEEVGEWADYDEYIDQQYEETEEQLFTTEITIPGYYSTESKDIITDLITDLLENLDSSLARKSTENIVKDILSGILKCTSVVDIINEILNSLPFEPTNQQQSIIEVTAEKLYGLQEPEVSEDSIIKCANELLDDIIDEVLLTKGQPHDILAKMVRQLVESLPYEYLMTKAAQEKMVKKVVDTVGCICLNKEEMKKTVEKIPSELRNEMIPILNVILEEVYGMGLDYLYIIKQ</sequence>
<dbReference type="Proteomes" id="UP001162156">
    <property type="component" value="Unassembled WGS sequence"/>
</dbReference>
<comment type="subcellular location">
    <subcellularLocation>
        <location evidence="1">Cell projection</location>
        <location evidence="1">Cilium</location>
    </subcellularLocation>
    <subcellularLocation>
        <location evidence="2">Cytoplasm</location>
        <location evidence="2">Cytoskeleton</location>
    </subcellularLocation>
</comment>
<keyword evidence="5" id="KW-0677">Repeat</keyword>
<evidence type="ECO:0000313" key="10">
    <source>
        <dbReference type="EMBL" id="KAJ8927185.1"/>
    </source>
</evidence>
<keyword evidence="4" id="KW-0853">WD repeat</keyword>
<keyword evidence="6" id="KW-0175">Coiled coil</keyword>
<dbReference type="PANTHER" id="PTHR14885:SF3">
    <property type="entry name" value="CILIA- AND FLAGELLA-ASSOCIATED PROTEIN 44"/>
    <property type="match status" value="1"/>
</dbReference>